<dbReference type="InterPro" id="IPR044751">
    <property type="entry name" value="Ion_transp-like_CBS"/>
</dbReference>
<evidence type="ECO:0000256" key="4">
    <source>
        <dbReference type="ARBA" id="ARBA00022737"/>
    </source>
</evidence>
<dbReference type="CDD" id="cd04590">
    <property type="entry name" value="CBS_pair_CorC_HlyC_assoc"/>
    <property type="match status" value="1"/>
</dbReference>
<evidence type="ECO:0000313" key="14">
    <source>
        <dbReference type="Proteomes" id="UP000189966"/>
    </source>
</evidence>
<keyword evidence="5 9" id="KW-1133">Transmembrane helix</keyword>
<keyword evidence="6 8" id="KW-0129">CBS domain</keyword>
<dbReference type="SMART" id="SM01091">
    <property type="entry name" value="CorC_HlyC"/>
    <property type="match status" value="1"/>
</dbReference>
<dbReference type="PANTHER" id="PTHR43099">
    <property type="entry name" value="UPF0053 PROTEIN YRKA"/>
    <property type="match status" value="1"/>
</dbReference>
<dbReference type="PROSITE" id="PS51371">
    <property type="entry name" value="CBS"/>
    <property type="match status" value="2"/>
</dbReference>
<dbReference type="PROSITE" id="PS51846">
    <property type="entry name" value="CNNM"/>
    <property type="match status" value="1"/>
</dbReference>
<dbReference type="Gene3D" id="3.10.580.10">
    <property type="entry name" value="CBS-domain"/>
    <property type="match status" value="1"/>
</dbReference>
<sequence length="436" mass="48491">MSIAILIFLVILNGWFAMSEIALVTSRKNRLQVLADEGNTAAITALKLANKPTTFLSTIQIGITIIGILNGVIGEAALAGPISSWLTSFGVQAHTASVSATIIAVIIITYFSIVIGELIPKRYAQVNAEPLALRVARPIAFLSSLSRPFIILLAGSTELFLRIFSKSTTNSTHLTEEDIKAIITEGSQTGIIHQQEHTMVRNVFHFDDRKISSMMTPRNAISYLDLDHTVESYQQKLLASPFSCLPVCSHTIDDIKGTITAKQLLQFELDNSKDTPKNIIDYVTQPLFIPETWTGTDLLDMFQDSGAEIAFVVDEYGDIQGIVTPRDILEALTGKFNSQDPTDVWSKKIADNNWHLDGLIPITVVKDLLDLKKLPDEDQNGYQTLNGMLMWIKGGLPKNGDIINWQRWRFEILVIEHNRIEKVNVSLRPSTKQPHK</sequence>
<evidence type="ECO:0000256" key="7">
    <source>
        <dbReference type="ARBA" id="ARBA00023136"/>
    </source>
</evidence>
<evidence type="ECO:0000256" key="6">
    <source>
        <dbReference type="ARBA" id="ARBA00023122"/>
    </source>
</evidence>
<dbReference type="Pfam" id="PF00571">
    <property type="entry name" value="CBS"/>
    <property type="match status" value="1"/>
</dbReference>
<dbReference type="AlphaFoldDB" id="A0A1T5HY73"/>
<dbReference type="Pfam" id="PF03471">
    <property type="entry name" value="CorC_HlyC"/>
    <property type="match status" value="1"/>
</dbReference>
<dbReference type="SUPFAM" id="SSF56176">
    <property type="entry name" value="FAD-binding/transporter-associated domain-like"/>
    <property type="match status" value="1"/>
</dbReference>
<keyword evidence="3 9" id="KW-0812">Transmembrane</keyword>
<dbReference type="InterPro" id="IPR046342">
    <property type="entry name" value="CBS_dom_sf"/>
</dbReference>
<proteinExistence type="predicted"/>
<evidence type="ECO:0000256" key="5">
    <source>
        <dbReference type="ARBA" id="ARBA00022989"/>
    </source>
</evidence>
<dbReference type="RefSeq" id="WP_080156619.1">
    <property type="nucleotide sequence ID" value="NZ_CP175534.1"/>
</dbReference>
<dbReference type="Gene3D" id="3.30.465.10">
    <property type="match status" value="1"/>
</dbReference>
<dbReference type="GO" id="GO:0050660">
    <property type="term" value="F:flavin adenine dinucleotide binding"/>
    <property type="evidence" value="ECO:0007669"/>
    <property type="project" value="InterPro"/>
</dbReference>
<evidence type="ECO:0000256" key="8">
    <source>
        <dbReference type="PROSITE-ProRule" id="PRU00703"/>
    </source>
</evidence>
<dbReference type="InterPro" id="IPR016169">
    <property type="entry name" value="FAD-bd_PCMH_sub2"/>
</dbReference>
<dbReference type="GO" id="GO:0005886">
    <property type="term" value="C:plasma membrane"/>
    <property type="evidence" value="ECO:0007669"/>
    <property type="project" value="UniProtKB-SubCell"/>
</dbReference>
<evidence type="ECO:0000259" key="12">
    <source>
        <dbReference type="PROSITE" id="PS51846"/>
    </source>
</evidence>
<evidence type="ECO:0000256" key="3">
    <source>
        <dbReference type="ARBA" id="ARBA00022692"/>
    </source>
</evidence>
<protein>
    <submittedName>
        <fullName evidence="13">Magnesium and cobalt efflux protein CorC</fullName>
    </submittedName>
</protein>
<feature type="domain" description="CBS" evidence="11">
    <location>
        <begin position="282"/>
        <end position="344"/>
    </location>
</feature>
<dbReference type="InterPro" id="IPR051676">
    <property type="entry name" value="UPF0053_domain"/>
</dbReference>
<dbReference type="InterPro" id="IPR036318">
    <property type="entry name" value="FAD-bd_PCMH-like_sf"/>
</dbReference>
<comment type="subcellular location">
    <subcellularLocation>
        <location evidence="1">Cell membrane</location>
        <topology evidence="1">Multi-pass membrane protein</topology>
    </subcellularLocation>
</comment>
<feature type="transmembrane region" description="Helical" evidence="10">
    <location>
        <begin position="61"/>
        <end position="86"/>
    </location>
</feature>
<dbReference type="InterPro" id="IPR000644">
    <property type="entry name" value="CBS_dom"/>
</dbReference>
<gene>
    <name evidence="13" type="primary">corC_1</name>
    <name evidence="13" type="ORF">CZ809_01305</name>
</gene>
<dbReference type="InterPro" id="IPR002550">
    <property type="entry name" value="CNNM"/>
</dbReference>
<evidence type="ECO:0000256" key="1">
    <source>
        <dbReference type="ARBA" id="ARBA00004651"/>
    </source>
</evidence>
<dbReference type="EMBL" id="FUZI01000002">
    <property type="protein sequence ID" value="SKC31794.1"/>
    <property type="molecule type" value="Genomic_DNA"/>
</dbReference>
<feature type="domain" description="CBS" evidence="11">
    <location>
        <begin position="215"/>
        <end position="275"/>
    </location>
</feature>
<organism evidence="13 14">
    <name type="scientific">Photobacterium piscicola</name>
    <dbReference type="NCBI Taxonomy" id="1378299"/>
    <lineage>
        <taxon>Bacteria</taxon>
        <taxon>Pseudomonadati</taxon>
        <taxon>Pseudomonadota</taxon>
        <taxon>Gammaproteobacteria</taxon>
        <taxon>Vibrionales</taxon>
        <taxon>Vibrionaceae</taxon>
        <taxon>Photobacterium</taxon>
    </lineage>
</organism>
<evidence type="ECO:0000256" key="2">
    <source>
        <dbReference type="ARBA" id="ARBA00022475"/>
    </source>
</evidence>
<name>A0A1T5HY73_9GAMM</name>
<keyword evidence="4" id="KW-0677">Repeat</keyword>
<feature type="domain" description="CNNM transmembrane" evidence="12">
    <location>
        <begin position="1"/>
        <end position="196"/>
    </location>
</feature>
<feature type="transmembrane region" description="Helical" evidence="10">
    <location>
        <begin position="98"/>
        <end position="119"/>
    </location>
</feature>
<evidence type="ECO:0000256" key="9">
    <source>
        <dbReference type="PROSITE-ProRule" id="PRU01193"/>
    </source>
</evidence>
<reference evidence="13 14" key="1">
    <citation type="submission" date="2017-02" db="EMBL/GenBank/DDBJ databases">
        <authorList>
            <person name="Peterson S.W."/>
        </authorList>
    </citation>
    <scope>NUCLEOTIDE SEQUENCE [LARGE SCALE GENOMIC DNA]</scope>
    <source>
        <strain evidence="14">type strain: NCCB 100098</strain>
    </source>
</reference>
<evidence type="ECO:0000313" key="13">
    <source>
        <dbReference type="EMBL" id="SKC31794.1"/>
    </source>
</evidence>
<feature type="transmembrane region" description="Helical" evidence="10">
    <location>
        <begin position="139"/>
        <end position="161"/>
    </location>
</feature>
<dbReference type="InterPro" id="IPR005170">
    <property type="entry name" value="Transptr-assoc_dom"/>
</dbReference>
<evidence type="ECO:0000256" key="10">
    <source>
        <dbReference type="SAM" id="Phobius"/>
    </source>
</evidence>
<evidence type="ECO:0000259" key="11">
    <source>
        <dbReference type="PROSITE" id="PS51371"/>
    </source>
</evidence>
<dbReference type="Proteomes" id="UP000189966">
    <property type="component" value="Unassembled WGS sequence"/>
</dbReference>
<dbReference type="SUPFAM" id="SSF54631">
    <property type="entry name" value="CBS-domain pair"/>
    <property type="match status" value="1"/>
</dbReference>
<dbReference type="Pfam" id="PF01595">
    <property type="entry name" value="CNNM"/>
    <property type="match status" value="1"/>
</dbReference>
<dbReference type="OrthoDB" id="9797674at2"/>
<dbReference type="PANTHER" id="PTHR43099:SF2">
    <property type="entry name" value="UPF0053 PROTEIN YRKA"/>
    <property type="match status" value="1"/>
</dbReference>
<keyword evidence="7 9" id="KW-0472">Membrane</keyword>
<keyword evidence="2" id="KW-1003">Cell membrane</keyword>
<accession>A0A1T5HY73</accession>